<evidence type="ECO:0000313" key="1">
    <source>
        <dbReference type="EMBL" id="KAH9529693.1"/>
    </source>
</evidence>
<proteinExistence type="predicted"/>
<evidence type="ECO:0000313" key="2">
    <source>
        <dbReference type="Proteomes" id="UP000790347"/>
    </source>
</evidence>
<name>A0A922IEY4_DERFA</name>
<organism evidence="1 2">
    <name type="scientific">Dermatophagoides farinae</name>
    <name type="common">American house dust mite</name>
    <dbReference type="NCBI Taxonomy" id="6954"/>
    <lineage>
        <taxon>Eukaryota</taxon>
        <taxon>Metazoa</taxon>
        <taxon>Ecdysozoa</taxon>
        <taxon>Arthropoda</taxon>
        <taxon>Chelicerata</taxon>
        <taxon>Arachnida</taxon>
        <taxon>Acari</taxon>
        <taxon>Acariformes</taxon>
        <taxon>Sarcoptiformes</taxon>
        <taxon>Astigmata</taxon>
        <taxon>Psoroptidia</taxon>
        <taxon>Analgoidea</taxon>
        <taxon>Pyroglyphidae</taxon>
        <taxon>Dermatophagoidinae</taxon>
        <taxon>Dermatophagoides</taxon>
    </lineage>
</organism>
<reference evidence="1" key="1">
    <citation type="submission" date="2013-05" db="EMBL/GenBank/DDBJ databases">
        <authorList>
            <person name="Yim A.K.Y."/>
            <person name="Chan T.F."/>
            <person name="Ji K.M."/>
            <person name="Liu X.Y."/>
            <person name="Zhou J.W."/>
            <person name="Li R.Q."/>
            <person name="Yang K.Y."/>
            <person name="Li J."/>
            <person name="Li M."/>
            <person name="Law P.T.W."/>
            <person name="Wu Y.L."/>
            <person name="Cai Z.L."/>
            <person name="Qin H."/>
            <person name="Bao Y."/>
            <person name="Leung R.K.K."/>
            <person name="Ng P.K.S."/>
            <person name="Zou J."/>
            <person name="Zhong X.J."/>
            <person name="Ran P.X."/>
            <person name="Zhong N.S."/>
            <person name="Liu Z.G."/>
            <person name="Tsui S.K.W."/>
        </authorList>
    </citation>
    <scope>NUCLEOTIDE SEQUENCE</scope>
    <source>
        <strain evidence="1">Derf</strain>
        <tissue evidence="1">Whole organism</tissue>
    </source>
</reference>
<dbReference type="AlphaFoldDB" id="A0A922IEY4"/>
<dbReference type="EMBL" id="ASGP02000001">
    <property type="protein sequence ID" value="KAH9529693.1"/>
    <property type="molecule type" value="Genomic_DNA"/>
</dbReference>
<reference evidence="1" key="2">
    <citation type="journal article" date="2022" name="Res Sq">
        <title>Comparative Genomics Reveals Insights into the Divergent Evolution of Astigmatic Mites and Household Pest Adaptations.</title>
        <authorList>
            <person name="Xiong Q."/>
            <person name="Wan A.T.-Y."/>
            <person name="Liu X.-Y."/>
            <person name="Fung C.S.-H."/>
            <person name="Xiao X."/>
            <person name="Malainual N."/>
            <person name="Hou J."/>
            <person name="Wang L."/>
            <person name="Wang M."/>
            <person name="Yang K."/>
            <person name="Cui Y."/>
            <person name="Leung E."/>
            <person name="Nong W."/>
            <person name="Shin S.-K."/>
            <person name="Au S."/>
            <person name="Jeong K.Y."/>
            <person name="Chew F.T."/>
            <person name="Hui J."/>
            <person name="Leung T.F."/>
            <person name="Tungtrongchitr A."/>
            <person name="Zhong N."/>
            <person name="Liu Z."/>
            <person name="Tsui S."/>
        </authorList>
    </citation>
    <scope>NUCLEOTIDE SEQUENCE</scope>
    <source>
        <strain evidence="1">Derf</strain>
        <tissue evidence="1">Whole organism</tissue>
    </source>
</reference>
<keyword evidence="2" id="KW-1185">Reference proteome</keyword>
<gene>
    <name evidence="1" type="ORF">DERF_003563</name>
</gene>
<dbReference type="Proteomes" id="UP000790347">
    <property type="component" value="Unassembled WGS sequence"/>
</dbReference>
<feature type="non-terminal residue" evidence="1">
    <location>
        <position position="78"/>
    </location>
</feature>
<sequence length="78" mass="9338">MFFLDVDLAMKGHQILPIQFWLQTLHRNHQKRLRFPTFFLKKGKNSMFTYFLEIYETKTPTTWVAASLSINFAFNCSM</sequence>
<protein>
    <submittedName>
        <fullName evidence="1">Uncharacterized protein</fullName>
    </submittedName>
</protein>
<accession>A0A922IEY4</accession>
<comment type="caution">
    <text evidence="1">The sequence shown here is derived from an EMBL/GenBank/DDBJ whole genome shotgun (WGS) entry which is preliminary data.</text>
</comment>